<keyword evidence="6 17" id="KW-0862">Zinc</keyword>
<evidence type="ECO:0000313" key="21">
    <source>
        <dbReference type="RefSeq" id="XP_028337469.1"/>
    </source>
</evidence>
<reference evidence="21" key="1">
    <citation type="submission" date="2025-08" db="UniProtKB">
        <authorList>
            <consortium name="RefSeq"/>
        </authorList>
    </citation>
    <scope>IDENTIFICATION</scope>
    <source>
        <tissue evidence="21">Muscle</tissue>
    </source>
</reference>
<dbReference type="InterPro" id="IPR013783">
    <property type="entry name" value="Ig-like_fold"/>
</dbReference>
<dbReference type="InterPro" id="IPR038006">
    <property type="entry name" value="COE_IPT"/>
</dbReference>
<dbReference type="CDD" id="cd11606">
    <property type="entry name" value="COE_DBD"/>
    <property type="match status" value="1"/>
</dbReference>
<proteinExistence type="inferred from homology"/>
<protein>
    <recommendedName>
        <fullName evidence="14">Transcription factor COE3</fullName>
    </recommendedName>
    <alternativeName>
        <fullName evidence="15">Early B-cell factor 3</fullName>
    </alternativeName>
    <alternativeName>
        <fullName evidence="16">Olf-1/EBF-like 2</fullName>
    </alternativeName>
</protein>
<keyword evidence="5 17" id="KW-0863">Zinc-finger</keyword>
<dbReference type="GeneID" id="102996274"/>
<dbReference type="InterPro" id="IPR003523">
    <property type="entry name" value="Transcription_factor_COE"/>
</dbReference>
<dbReference type="Pfam" id="PF16422">
    <property type="entry name" value="COE1_DBD"/>
    <property type="match status" value="1"/>
</dbReference>
<dbReference type="InterPro" id="IPR032201">
    <property type="entry name" value="COE_HLH"/>
</dbReference>
<dbReference type="PANTHER" id="PTHR10747">
    <property type="entry name" value="TRANSCRIPTION FACTOR COE FAMILY MEMBER"/>
    <property type="match status" value="1"/>
</dbReference>
<dbReference type="SMART" id="SM00429">
    <property type="entry name" value="IPT"/>
    <property type="match status" value="1"/>
</dbReference>
<evidence type="ECO:0000256" key="17">
    <source>
        <dbReference type="RuleBase" id="RU004489"/>
    </source>
</evidence>
<dbReference type="FunFam" id="2.60.40.3180:FF:000001">
    <property type="entry name" value="transcription factor COE1 isoform X2"/>
    <property type="match status" value="1"/>
</dbReference>
<evidence type="ECO:0000256" key="4">
    <source>
        <dbReference type="ARBA" id="ARBA00022723"/>
    </source>
</evidence>
<comment type="similarity">
    <text evidence="2 17">Belongs to the COE family.</text>
</comment>
<dbReference type="Pfam" id="PF16423">
    <property type="entry name" value="COE1_HLH"/>
    <property type="match status" value="1"/>
</dbReference>
<dbReference type="Pfam" id="PF01833">
    <property type="entry name" value="TIG"/>
    <property type="match status" value="1"/>
</dbReference>
<dbReference type="Gene3D" id="2.60.40.3180">
    <property type="entry name" value="Transcription factor COE1, DNA-binding domain"/>
    <property type="match status" value="1"/>
</dbReference>
<organism evidence="20 21">
    <name type="scientific">Physeter macrocephalus</name>
    <name type="common">Sperm whale</name>
    <name type="synonym">Physeter catodon</name>
    <dbReference type="NCBI Taxonomy" id="9755"/>
    <lineage>
        <taxon>Eukaryota</taxon>
        <taxon>Metazoa</taxon>
        <taxon>Chordata</taxon>
        <taxon>Craniata</taxon>
        <taxon>Vertebrata</taxon>
        <taxon>Euteleostomi</taxon>
        <taxon>Mammalia</taxon>
        <taxon>Eutheria</taxon>
        <taxon>Laurasiatheria</taxon>
        <taxon>Artiodactyla</taxon>
        <taxon>Whippomorpha</taxon>
        <taxon>Cetacea</taxon>
        <taxon>Odontoceti</taxon>
        <taxon>Physeteridae</taxon>
        <taxon>Physeter</taxon>
    </lineage>
</organism>
<evidence type="ECO:0000256" key="11">
    <source>
        <dbReference type="ARBA" id="ARBA00023242"/>
    </source>
</evidence>
<evidence type="ECO:0000256" key="6">
    <source>
        <dbReference type="ARBA" id="ARBA00022833"/>
    </source>
</evidence>
<keyword evidence="4 17" id="KW-0479">Metal-binding</keyword>
<dbReference type="InterPro" id="IPR032200">
    <property type="entry name" value="COE_DBD"/>
</dbReference>
<evidence type="ECO:0000256" key="8">
    <source>
        <dbReference type="ARBA" id="ARBA00023125"/>
    </source>
</evidence>
<dbReference type="GO" id="GO:0008270">
    <property type="term" value="F:zinc ion binding"/>
    <property type="evidence" value="ECO:0007669"/>
    <property type="project" value="UniProtKB-KW"/>
</dbReference>
<dbReference type="FunFam" id="1.10.287.4280:FF:000001">
    <property type="entry name" value="transcription factor COE1 isoform X2"/>
    <property type="match status" value="1"/>
</dbReference>
<dbReference type="SUPFAM" id="SSF81296">
    <property type="entry name" value="E set domains"/>
    <property type="match status" value="1"/>
</dbReference>
<dbReference type="GO" id="GO:0005634">
    <property type="term" value="C:nucleus"/>
    <property type="evidence" value="ECO:0007669"/>
    <property type="project" value="UniProtKB-SubCell"/>
</dbReference>
<dbReference type="Gene3D" id="1.10.287.4280">
    <property type="match status" value="1"/>
</dbReference>
<comment type="subcellular location">
    <subcellularLocation>
        <location evidence="1 17">Nucleus</location>
    </subcellularLocation>
</comment>
<dbReference type="CTD" id="253738"/>
<keyword evidence="9" id="KW-0010">Activator</keyword>
<keyword evidence="20" id="KW-1185">Reference proteome</keyword>
<evidence type="ECO:0000256" key="12">
    <source>
        <dbReference type="ARBA" id="ARBA00057298"/>
    </source>
</evidence>
<evidence type="ECO:0000256" key="1">
    <source>
        <dbReference type="ARBA" id="ARBA00004123"/>
    </source>
</evidence>
<dbReference type="InterPro" id="IPR002909">
    <property type="entry name" value="IPT_dom"/>
</dbReference>
<comment type="subunit">
    <text evidence="13">Forms either a homodimer or a heterodimer with a related family member.</text>
</comment>
<keyword evidence="10 17" id="KW-0804">Transcription</keyword>
<evidence type="ECO:0000256" key="2">
    <source>
        <dbReference type="ARBA" id="ARBA00010340"/>
    </source>
</evidence>
<evidence type="ECO:0000256" key="9">
    <source>
        <dbReference type="ARBA" id="ARBA00023159"/>
    </source>
</evidence>
<keyword evidence="3 17" id="KW-0217">Developmental protein</keyword>
<dbReference type="InterPro" id="IPR014756">
    <property type="entry name" value="Ig_E-set"/>
</dbReference>
<feature type="region of interest" description="Disordered" evidence="18">
    <location>
        <begin position="1"/>
        <end position="22"/>
    </location>
</feature>
<feature type="domain" description="IPT/TIG" evidence="19">
    <location>
        <begin position="262"/>
        <end position="346"/>
    </location>
</feature>
<evidence type="ECO:0000256" key="18">
    <source>
        <dbReference type="SAM" id="MobiDB-lite"/>
    </source>
</evidence>
<dbReference type="PROSITE" id="PS01345">
    <property type="entry name" value="COE"/>
    <property type="match status" value="1"/>
</dbReference>
<keyword evidence="8 17" id="KW-0238">DNA-binding</keyword>
<dbReference type="InterPro" id="IPR018350">
    <property type="entry name" value="Transcription_factor_COE_CS"/>
</dbReference>
<dbReference type="GO" id="GO:0045893">
    <property type="term" value="P:positive regulation of DNA-templated transcription"/>
    <property type="evidence" value="ECO:0007669"/>
    <property type="project" value="UniProtKB-ARBA"/>
</dbReference>
<evidence type="ECO:0000256" key="15">
    <source>
        <dbReference type="ARBA" id="ARBA00077977"/>
    </source>
</evidence>
<name>A0A455AN67_PHYMC</name>
<dbReference type="Gene3D" id="2.60.40.10">
    <property type="entry name" value="Immunoglobulins"/>
    <property type="match status" value="1"/>
</dbReference>
<gene>
    <name evidence="21" type="primary">EBF3</name>
</gene>
<evidence type="ECO:0000256" key="16">
    <source>
        <dbReference type="ARBA" id="ARBA00083990"/>
    </source>
</evidence>
<evidence type="ECO:0000256" key="14">
    <source>
        <dbReference type="ARBA" id="ARBA00067874"/>
    </source>
</evidence>
<dbReference type="Proteomes" id="UP000248484">
    <property type="component" value="Chromosome 20"/>
</dbReference>
<accession>A0A455AN67</accession>
<dbReference type="FunFam" id="2.60.40.10:FF:001696">
    <property type="entry name" value="Transcription factor COE3"/>
    <property type="match status" value="1"/>
</dbReference>
<evidence type="ECO:0000313" key="20">
    <source>
        <dbReference type="Proteomes" id="UP000248484"/>
    </source>
</evidence>
<evidence type="ECO:0000259" key="19">
    <source>
        <dbReference type="SMART" id="SM00429"/>
    </source>
</evidence>
<evidence type="ECO:0000256" key="10">
    <source>
        <dbReference type="ARBA" id="ARBA00023163"/>
    </source>
</evidence>
<dbReference type="GO" id="GO:0003677">
    <property type="term" value="F:DNA binding"/>
    <property type="evidence" value="ECO:0007669"/>
    <property type="project" value="UniProtKB-KW"/>
</dbReference>
<evidence type="ECO:0000256" key="7">
    <source>
        <dbReference type="ARBA" id="ARBA00023015"/>
    </source>
</evidence>
<dbReference type="InterPro" id="IPR038173">
    <property type="entry name" value="COE_DBD_sf"/>
</dbReference>
<keyword evidence="7 17" id="KW-0805">Transcription regulation</keyword>
<evidence type="ECO:0000256" key="5">
    <source>
        <dbReference type="ARBA" id="ARBA00022771"/>
    </source>
</evidence>
<dbReference type="GO" id="GO:0003700">
    <property type="term" value="F:DNA-binding transcription factor activity"/>
    <property type="evidence" value="ECO:0007669"/>
    <property type="project" value="InterPro"/>
</dbReference>
<evidence type="ECO:0000256" key="13">
    <source>
        <dbReference type="ARBA" id="ARBA00065252"/>
    </source>
</evidence>
<comment type="function">
    <text evidence="12">Transcriptional activator. Recognizes variations of the palindromic sequence 5'-ATTCCCNNGGGAATT-3'.</text>
</comment>
<dbReference type="RefSeq" id="XP_028337469.1">
    <property type="nucleotide sequence ID" value="XM_028481668.2"/>
</dbReference>
<keyword evidence="11 17" id="KW-0539">Nucleus</keyword>
<dbReference type="CDD" id="cd01175">
    <property type="entry name" value="IPT_COE"/>
    <property type="match status" value="1"/>
</dbReference>
<sequence>MFGIQENIPRGGTTMKEEPLGSGMNPVRSWMHTAGVVDANTAAQSGVGLARAHFEKQPPSNLRKSNFFHFVLALYDRQGQPVEIERTAFVDFVEKEKEPNNEKTNNGIHYKLQLLYSNGVRTEQDLYVRLIDSMTKQAIVYEGQDKNPEMCRVLLTHEIMCSRCCDKKSCGNRNETPSDPVIIDRFFLKFFLKCNQNCLKNAGNPRDMRRFQVVVSTTVNVDGHVLAVSDNMFVHNNSKHGRRARRLDPSEGTAPPYLENATPCIKAISPSEGWTTGGATVIIIGDNFFDGLQVVFGTMLVWSELITPHAIRVQTPPRHIPGVVEVTLSYKSKQFCKGAPGRFVYTALNEPTIDYGFQRLQKVIPRHPGDPERLPKEVLLKRAADLVEALYGMPHNNQEIILKRAADIAEALYSVPRNHNQIPTLGNTPAHTGMMGVNSFSSQLAVNVSETSQANDQVVPSSPTMAASSVTLPSNCSSTHGIFSFSPANVISAVKQKSAFAPVVRPQASPPPSCTSANGNGLQGSLLGAEDATVEKTNWPFCEVGGIFHFDELMLKKGTGKLCLGW</sequence>
<dbReference type="AlphaFoldDB" id="A0A455AN67"/>
<evidence type="ECO:0000256" key="3">
    <source>
        <dbReference type="ARBA" id="ARBA00022473"/>
    </source>
</evidence>